<proteinExistence type="predicted"/>
<keyword evidence="2" id="KW-1185">Reference proteome</keyword>
<protein>
    <submittedName>
        <fullName evidence="1">Uncharacterized protein</fullName>
    </submittedName>
</protein>
<evidence type="ECO:0000313" key="1">
    <source>
        <dbReference type="EMBL" id="WOL05450.1"/>
    </source>
</evidence>
<evidence type="ECO:0000313" key="2">
    <source>
        <dbReference type="Proteomes" id="UP001327560"/>
    </source>
</evidence>
<organism evidence="1 2">
    <name type="scientific">Canna indica</name>
    <name type="common">Indian-shot</name>
    <dbReference type="NCBI Taxonomy" id="4628"/>
    <lineage>
        <taxon>Eukaryota</taxon>
        <taxon>Viridiplantae</taxon>
        <taxon>Streptophyta</taxon>
        <taxon>Embryophyta</taxon>
        <taxon>Tracheophyta</taxon>
        <taxon>Spermatophyta</taxon>
        <taxon>Magnoliopsida</taxon>
        <taxon>Liliopsida</taxon>
        <taxon>Zingiberales</taxon>
        <taxon>Cannaceae</taxon>
        <taxon>Canna</taxon>
    </lineage>
</organism>
<dbReference type="AlphaFoldDB" id="A0AAQ3KDL7"/>
<reference evidence="1 2" key="1">
    <citation type="submission" date="2023-10" db="EMBL/GenBank/DDBJ databases">
        <title>Chromosome-scale genome assembly provides insights into flower coloration mechanisms of Canna indica.</title>
        <authorList>
            <person name="Li C."/>
        </authorList>
    </citation>
    <scope>NUCLEOTIDE SEQUENCE [LARGE SCALE GENOMIC DNA]</scope>
    <source>
        <tissue evidence="1">Flower</tissue>
    </source>
</reference>
<name>A0AAQ3KDL7_9LILI</name>
<dbReference type="EMBL" id="CP136893">
    <property type="protein sequence ID" value="WOL05450.1"/>
    <property type="molecule type" value="Genomic_DNA"/>
</dbReference>
<accession>A0AAQ3KDL7</accession>
<gene>
    <name evidence="1" type="ORF">Cni_G14179</name>
</gene>
<dbReference type="Proteomes" id="UP001327560">
    <property type="component" value="Chromosome 4"/>
</dbReference>
<sequence>MAAQPTSWISYVAICENITSGRYSTWGDELRDSVPQVECGFCSQYKTSGWDIPSLSSAVMEEVRKLTKEYMGEELSIMMVGQVIVDWIEFING</sequence>